<protein>
    <recommendedName>
        <fullName evidence="2">DUF6593 domain-containing protein</fullName>
    </recommendedName>
</protein>
<dbReference type="Pfam" id="PF20236">
    <property type="entry name" value="DUF6593"/>
    <property type="match status" value="1"/>
</dbReference>
<evidence type="ECO:0000259" key="2">
    <source>
        <dbReference type="Pfam" id="PF20236"/>
    </source>
</evidence>
<organism evidence="3 4">
    <name type="scientific">Candolleomyces aberdarensis</name>
    <dbReference type="NCBI Taxonomy" id="2316362"/>
    <lineage>
        <taxon>Eukaryota</taxon>
        <taxon>Fungi</taxon>
        <taxon>Dikarya</taxon>
        <taxon>Basidiomycota</taxon>
        <taxon>Agaricomycotina</taxon>
        <taxon>Agaricomycetes</taxon>
        <taxon>Agaricomycetidae</taxon>
        <taxon>Agaricales</taxon>
        <taxon>Agaricineae</taxon>
        <taxon>Psathyrellaceae</taxon>
        <taxon>Candolleomyces</taxon>
    </lineage>
</organism>
<gene>
    <name evidence="3" type="ORF">EST38_g5849</name>
</gene>
<proteinExistence type="predicted"/>
<reference evidence="3 4" key="1">
    <citation type="submission" date="2019-01" db="EMBL/GenBank/DDBJ databases">
        <title>Draft genome sequence of Psathyrella aberdarensis IHI B618.</title>
        <authorList>
            <person name="Buettner E."/>
            <person name="Kellner H."/>
        </authorList>
    </citation>
    <scope>NUCLEOTIDE SEQUENCE [LARGE SCALE GENOMIC DNA]</scope>
    <source>
        <strain evidence="3 4">IHI B618</strain>
    </source>
</reference>
<feature type="compositionally biased region" description="Acidic residues" evidence="1">
    <location>
        <begin position="16"/>
        <end position="26"/>
    </location>
</feature>
<evidence type="ECO:0000256" key="1">
    <source>
        <dbReference type="SAM" id="MobiDB-lite"/>
    </source>
</evidence>
<dbReference type="EMBL" id="SDEE01000171">
    <property type="protein sequence ID" value="RXW20015.1"/>
    <property type="molecule type" value="Genomic_DNA"/>
</dbReference>
<keyword evidence="4" id="KW-1185">Reference proteome</keyword>
<sequence length="173" mass="19521">MRPSAARKLRSQDAAVDAEGEGEGEEAAVGVKQRDSDGLGQDNFKPLARIEYTMLVPMNSRIYMDNVPEKVDELFKRGRILSGSWYGSDRIFTGPDGREYAWVLGLTKPSLFLNDSSKTPIAKFHRQHGGSKDKEPVQASLEIFEEGLHMVDLIVVTFVYIEKMRKDRERGSR</sequence>
<dbReference type="Proteomes" id="UP000290288">
    <property type="component" value="Unassembled WGS sequence"/>
</dbReference>
<feature type="region of interest" description="Disordered" evidence="1">
    <location>
        <begin position="1"/>
        <end position="42"/>
    </location>
</feature>
<evidence type="ECO:0000313" key="4">
    <source>
        <dbReference type="Proteomes" id="UP000290288"/>
    </source>
</evidence>
<feature type="domain" description="DUF6593" evidence="2">
    <location>
        <begin position="42"/>
        <end position="167"/>
    </location>
</feature>
<dbReference type="OrthoDB" id="3360976at2759"/>
<dbReference type="InterPro" id="IPR046528">
    <property type="entry name" value="DUF6593"/>
</dbReference>
<evidence type="ECO:0000313" key="3">
    <source>
        <dbReference type="EMBL" id="RXW20015.1"/>
    </source>
</evidence>
<accession>A0A4Q2DMR3</accession>
<comment type="caution">
    <text evidence="3">The sequence shown here is derived from an EMBL/GenBank/DDBJ whole genome shotgun (WGS) entry which is preliminary data.</text>
</comment>
<dbReference type="AlphaFoldDB" id="A0A4Q2DMR3"/>
<name>A0A4Q2DMR3_9AGAR</name>